<evidence type="ECO:0000256" key="1">
    <source>
        <dbReference type="SAM" id="MobiDB-lite"/>
    </source>
</evidence>
<gene>
    <name evidence="2" type="ORF">C2G38_2039688</name>
</gene>
<dbReference type="Proteomes" id="UP000266673">
    <property type="component" value="Unassembled WGS sequence"/>
</dbReference>
<keyword evidence="3" id="KW-1185">Reference proteome</keyword>
<organism evidence="2 3">
    <name type="scientific">Gigaspora rosea</name>
    <dbReference type="NCBI Taxonomy" id="44941"/>
    <lineage>
        <taxon>Eukaryota</taxon>
        <taxon>Fungi</taxon>
        <taxon>Fungi incertae sedis</taxon>
        <taxon>Mucoromycota</taxon>
        <taxon>Glomeromycotina</taxon>
        <taxon>Glomeromycetes</taxon>
        <taxon>Diversisporales</taxon>
        <taxon>Gigasporaceae</taxon>
        <taxon>Gigaspora</taxon>
    </lineage>
</organism>
<evidence type="ECO:0000313" key="3">
    <source>
        <dbReference type="Proteomes" id="UP000266673"/>
    </source>
</evidence>
<protein>
    <submittedName>
        <fullName evidence="2">Uncharacterized protein</fullName>
    </submittedName>
</protein>
<dbReference type="EMBL" id="QKWP01000775">
    <property type="protein sequence ID" value="RIB15042.1"/>
    <property type="molecule type" value="Genomic_DNA"/>
</dbReference>
<evidence type="ECO:0000313" key="2">
    <source>
        <dbReference type="EMBL" id="RIB15042.1"/>
    </source>
</evidence>
<dbReference type="AlphaFoldDB" id="A0A397UZ78"/>
<sequence>MTRIPRNLRNYQNYKGTVSSEDASSVDSEEIENVSGVQQSTTQLFDSSKNSMELEFSENEPNLAEGNSEKASEIIPNAQDLQPIIIISDPIPVTSIINRVPAIYANIFVLFNYPNKF</sequence>
<feature type="compositionally biased region" description="Polar residues" evidence="1">
    <location>
        <begin position="35"/>
        <end position="51"/>
    </location>
</feature>
<proteinExistence type="predicted"/>
<reference evidence="2 3" key="1">
    <citation type="submission" date="2018-06" db="EMBL/GenBank/DDBJ databases">
        <title>Comparative genomics reveals the genomic features of Rhizophagus irregularis, R. cerebriforme, R. diaphanum and Gigaspora rosea, and their symbiotic lifestyle signature.</title>
        <authorList>
            <person name="Morin E."/>
            <person name="San Clemente H."/>
            <person name="Chen E.C.H."/>
            <person name="De La Providencia I."/>
            <person name="Hainaut M."/>
            <person name="Kuo A."/>
            <person name="Kohler A."/>
            <person name="Murat C."/>
            <person name="Tang N."/>
            <person name="Roy S."/>
            <person name="Loubradou J."/>
            <person name="Henrissat B."/>
            <person name="Grigoriev I.V."/>
            <person name="Corradi N."/>
            <person name="Roux C."/>
            <person name="Martin F.M."/>
        </authorList>
    </citation>
    <scope>NUCLEOTIDE SEQUENCE [LARGE SCALE GENOMIC DNA]</scope>
    <source>
        <strain evidence="2 3">DAOM 194757</strain>
    </source>
</reference>
<feature type="region of interest" description="Disordered" evidence="1">
    <location>
        <begin position="1"/>
        <end position="68"/>
    </location>
</feature>
<accession>A0A397UZ78</accession>
<comment type="caution">
    <text evidence="2">The sequence shown here is derived from an EMBL/GenBank/DDBJ whole genome shotgun (WGS) entry which is preliminary data.</text>
</comment>
<name>A0A397UZ78_9GLOM</name>